<evidence type="ECO:0000256" key="3">
    <source>
        <dbReference type="ARBA" id="ARBA00022448"/>
    </source>
</evidence>
<evidence type="ECO:0000256" key="6">
    <source>
        <dbReference type="ARBA" id="ARBA00022792"/>
    </source>
</evidence>
<dbReference type="GO" id="GO:0005743">
    <property type="term" value="C:mitochondrial inner membrane"/>
    <property type="evidence" value="ECO:0007669"/>
    <property type="project" value="UniProtKB-SubCell"/>
</dbReference>
<accession>A0AAE0PWF0</accession>
<evidence type="ECO:0000256" key="4">
    <source>
        <dbReference type="ARBA" id="ARBA00022692"/>
    </source>
</evidence>
<dbReference type="SUPFAM" id="SSF103506">
    <property type="entry name" value="Mitochondrial carrier"/>
    <property type="match status" value="2"/>
</dbReference>
<dbReference type="InterPro" id="IPR018108">
    <property type="entry name" value="MCP_transmembrane"/>
</dbReference>
<evidence type="ECO:0000256" key="10">
    <source>
        <dbReference type="PROSITE-ProRule" id="PRU00282"/>
    </source>
</evidence>
<dbReference type="EMBL" id="JAUCMX010000027">
    <property type="protein sequence ID" value="KAK3509332.1"/>
    <property type="molecule type" value="Genomic_DNA"/>
</dbReference>
<dbReference type="AlphaFoldDB" id="A0AAE0PWF0"/>
<dbReference type="InterPro" id="IPR023395">
    <property type="entry name" value="MCP_dom_sf"/>
</dbReference>
<comment type="subcellular location">
    <subcellularLocation>
        <location evidence="1">Mitochondrion inner membrane</location>
        <topology evidence="1">Multi-pass membrane protein</topology>
    </subcellularLocation>
</comment>
<sequence>LLILLILILILIFLILLLLLIIIMDFMLSGVAACGACLFTNPLEVVKTRMQLQGELKSSGTYRVHYRNVFHAFYTIGRVEGVSALQKGLVPGLLYQFFMNGVRLGSYAVTESAGYIHTEGRVSTAKSTAAGAVSGVVGAFVGSPIYLASTRTRSRNHPFRVSLHSHLTLTPPSRTVAVRMRRGLSVLLSSTEFTVKFRERVMCHIESEFVMRHVNFLVHTCTEVMRVKTHLQSQSTSSIAVGHQYQHRGMIHALAVIHREQGIMGLWRGSSAAVPRVSVGSATQLSTFSITKELITDLQAPEVLLQDLRLPQPDVVRASMEDHSSDVLLQDRGGAKRILDKILKTGGGGGGEVLALGLARVFRCCCIQAAWYPGARVNDTWVGRVLGALGLGREAHGVEVVGVFASHREVTWDSLWPQTVLKCREAPSGQVQNQFDQFVKSCVSEGNNIFSADSWLVSLCAGMISSVVVVLFMTPFDVISTRLYNQPVDHLGRGELYRGFMDCFSKTLRKEGVFGLYKGLGASYFRLGPHTILSLLFWNQLRTFYYS</sequence>
<keyword evidence="9 10" id="KW-0472">Membrane</keyword>
<dbReference type="PANTHER" id="PTHR45928">
    <property type="entry name" value="RE38146P"/>
    <property type="match status" value="1"/>
</dbReference>
<gene>
    <name evidence="12" type="ORF">QTP70_029052</name>
</gene>
<feature type="repeat" description="Solcar" evidence="10">
    <location>
        <begin position="453"/>
        <end position="544"/>
    </location>
</feature>
<comment type="caution">
    <text evidence="12">The sequence shown here is derived from an EMBL/GenBank/DDBJ whole genome shotgun (WGS) entry which is preliminary data.</text>
</comment>
<dbReference type="Proteomes" id="UP001274896">
    <property type="component" value="Unassembled WGS sequence"/>
</dbReference>
<dbReference type="PANTHER" id="PTHR45928:SF2">
    <property type="entry name" value="SOLUTE CARRIER FAMILY 25 MEMBER 35"/>
    <property type="match status" value="1"/>
</dbReference>
<evidence type="ECO:0000256" key="1">
    <source>
        <dbReference type="ARBA" id="ARBA00004448"/>
    </source>
</evidence>
<keyword evidence="6" id="KW-0999">Mitochondrion inner membrane</keyword>
<keyword evidence="4 10" id="KW-0812">Transmembrane</keyword>
<dbReference type="Pfam" id="PF00153">
    <property type="entry name" value="Mito_carr"/>
    <property type="match status" value="3"/>
</dbReference>
<keyword evidence="8" id="KW-0496">Mitochondrion</keyword>
<keyword evidence="13" id="KW-1185">Reference proteome</keyword>
<keyword evidence="5" id="KW-0677">Repeat</keyword>
<feature type="repeat" description="Solcar" evidence="10">
    <location>
        <begin position="24"/>
        <end position="113"/>
    </location>
</feature>
<dbReference type="Gene3D" id="1.50.40.10">
    <property type="entry name" value="Mitochondrial carrier domain"/>
    <property type="match status" value="3"/>
</dbReference>
<protein>
    <recommendedName>
        <fullName evidence="14">Solute carrier family 25 member 35</fullName>
    </recommendedName>
</protein>
<comment type="similarity">
    <text evidence="2 11">Belongs to the mitochondrial carrier (TC 2.A.29) family.</text>
</comment>
<organism evidence="12 13">
    <name type="scientific">Hemibagrus guttatus</name>
    <dbReference type="NCBI Taxonomy" id="175788"/>
    <lineage>
        <taxon>Eukaryota</taxon>
        <taxon>Metazoa</taxon>
        <taxon>Chordata</taxon>
        <taxon>Craniata</taxon>
        <taxon>Vertebrata</taxon>
        <taxon>Euteleostomi</taxon>
        <taxon>Actinopterygii</taxon>
        <taxon>Neopterygii</taxon>
        <taxon>Teleostei</taxon>
        <taxon>Ostariophysi</taxon>
        <taxon>Siluriformes</taxon>
        <taxon>Bagridae</taxon>
        <taxon>Hemibagrus</taxon>
    </lineage>
</organism>
<evidence type="ECO:0000256" key="8">
    <source>
        <dbReference type="ARBA" id="ARBA00023128"/>
    </source>
</evidence>
<evidence type="ECO:0000313" key="13">
    <source>
        <dbReference type="Proteomes" id="UP001274896"/>
    </source>
</evidence>
<evidence type="ECO:0000256" key="9">
    <source>
        <dbReference type="ARBA" id="ARBA00023136"/>
    </source>
</evidence>
<proteinExistence type="inferred from homology"/>
<evidence type="ECO:0000313" key="12">
    <source>
        <dbReference type="EMBL" id="KAK3509332.1"/>
    </source>
</evidence>
<keyword evidence="3 11" id="KW-0813">Transport</keyword>
<evidence type="ECO:0000256" key="11">
    <source>
        <dbReference type="RuleBase" id="RU000488"/>
    </source>
</evidence>
<evidence type="ECO:0000256" key="2">
    <source>
        <dbReference type="ARBA" id="ARBA00006375"/>
    </source>
</evidence>
<evidence type="ECO:0000256" key="7">
    <source>
        <dbReference type="ARBA" id="ARBA00022989"/>
    </source>
</evidence>
<evidence type="ECO:0008006" key="14">
    <source>
        <dbReference type="Google" id="ProtNLM"/>
    </source>
</evidence>
<name>A0AAE0PWF0_9TELE</name>
<feature type="non-terminal residue" evidence="12">
    <location>
        <position position="1"/>
    </location>
</feature>
<reference evidence="12" key="1">
    <citation type="submission" date="2023-06" db="EMBL/GenBank/DDBJ databases">
        <title>Male Hemibagrus guttatus genome.</title>
        <authorList>
            <person name="Bian C."/>
        </authorList>
    </citation>
    <scope>NUCLEOTIDE SEQUENCE</scope>
    <source>
        <strain evidence="12">Male_cb2023</strain>
        <tissue evidence="12">Muscle</tissue>
    </source>
</reference>
<dbReference type="PROSITE" id="PS50920">
    <property type="entry name" value="SOLCAR"/>
    <property type="match status" value="3"/>
</dbReference>
<keyword evidence="7" id="KW-1133">Transmembrane helix</keyword>
<evidence type="ECO:0000256" key="5">
    <source>
        <dbReference type="ARBA" id="ARBA00022737"/>
    </source>
</evidence>
<feature type="repeat" description="Solcar" evidence="10">
    <location>
        <begin position="199"/>
        <end position="294"/>
    </location>
</feature>
<dbReference type="InterPro" id="IPR051508">
    <property type="entry name" value="Mito_Carrier_Antiporter"/>
</dbReference>